<name>A0A2M7TRG8_9BACT</name>
<dbReference type="Pfam" id="PF03483">
    <property type="entry name" value="B3_4"/>
    <property type="match status" value="1"/>
</dbReference>
<dbReference type="GO" id="GO:0004814">
    <property type="term" value="F:arginine-tRNA ligase activity"/>
    <property type="evidence" value="ECO:0007669"/>
    <property type="project" value="UniProtKB-UniRule"/>
</dbReference>
<dbReference type="SUPFAM" id="SSF56037">
    <property type="entry name" value="PheT/TilS domain"/>
    <property type="match status" value="1"/>
</dbReference>
<keyword evidence="3 10" id="KW-0436">Ligase</keyword>
<evidence type="ECO:0000256" key="9">
    <source>
        <dbReference type="NCBIfam" id="TIGR00456"/>
    </source>
</evidence>
<evidence type="ECO:0000256" key="6">
    <source>
        <dbReference type="ARBA" id="ARBA00022917"/>
    </source>
</evidence>
<dbReference type="Pfam" id="PF05746">
    <property type="entry name" value="DALR_1"/>
    <property type="match status" value="1"/>
</dbReference>
<dbReference type="EC" id="6.1.1.19" evidence="2 9"/>
<keyword evidence="5 10" id="KW-0067">ATP-binding</keyword>
<dbReference type="InterPro" id="IPR001278">
    <property type="entry name" value="Arg-tRNA-ligase"/>
</dbReference>
<dbReference type="NCBIfam" id="TIGR00456">
    <property type="entry name" value="argS"/>
    <property type="match status" value="1"/>
</dbReference>
<dbReference type="Proteomes" id="UP000229336">
    <property type="component" value="Unassembled WGS sequence"/>
</dbReference>
<dbReference type="GO" id="GO:0005524">
    <property type="term" value="F:ATP binding"/>
    <property type="evidence" value="ECO:0007669"/>
    <property type="project" value="UniProtKB-KW"/>
</dbReference>
<dbReference type="FunFam" id="3.40.50.620:FF:000116">
    <property type="entry name" value="Arginine--tRNA ligase"/>
    <property type="match status" value="1"/>
</dbReference>
<evidence type="ECO:0000256" key="7">
    <source>
        <dbReference type="ARBA" id="ARBA00023146"/>
    </source>
</evidence>
<proteinExistence type="inferred from homology"/>
<dbReference type="GO" id="GO:0005737">
    <property type="term" value="C:cytoplasm"/>
    <property type="evidence" value="ECO:0007669"/>
    <property type="project" value="UniProtKB-UniRule"/>
</dbReference>
<dbReference type="AlphaFoldDB" id="A0A2M7TRG8"/>
<dbReference type="InterPro" id="IPR014729">
    <property type="entry name" value="Rossmann-like_a/b/a_fold"/>
</dbReference>
<dbReference type="PANTHER" id="PTHR11956">
    <property type="entry name" value="ARGINYL-TRNA SYNTHETASE"/>
    <property type="match status" value="1"/>
</dbReference>
<comment type="caution">
    <text evidence="13">The sequence shown here is derived from an EMBL/GenBank/DDBJ whole genome shotgun (WGS) entry which is preliminary data.</text>
</comment>
<feature type="domain" description="B3/B4 tRNA-binding" evidence="12">
    <location>
        <begin position="63"/>
        <end position="214"/>
    </location>
</feature>
<dbReference type="SUPFAM" id="SSF47323">
    <property type="entry name" value="Anticodon-binding domain of a subclass of class I aminoacyl-tRNA synthetases"/>
    <property type="match status" value="1"/>
</dbReference>
<comment type="catalytic activity">
    <reaction evidence="8">
        <text>tRNA(Arg) + L-arginine + ATP = L-arginyl-tRNA(Arg) + AMP + diphosphate</text>
        <dbReference type="Rhea" id="RHEA:20301"/>
        <dbReference type="Rhea" id="RHEA-COMP:9658"/>
        <dbReference type="Rhea" id="RHEA-COMP:9673"/>
        <dbReference type="ChEBI" id="CHEBI:30616"/>
        <dbReference type="ChEBI" id="CHEBI:32682"/>
        <dbReference type="ChEBI" id="CHEBI:33019"/>
        <dbReference type="ChEBI" id="CHEBI:78442"/>
        <dbReference type="ChEBI" id="CHEBI:78513"/>
        <dbReference type="ChEBI" id="CHEBI:456215"/>
        <dbReference type="EC" id="6.1.1.19"/>
    </reaction>
</comment>
<dbReference type="PRINTS" id="PR01038">
    <property type="entry name" value="TRNASYNTHARG"/>
</dbReference>
<keyword evidence="4 10" id="KW-0547">Nucleotide-binding</keyword>
<evidence type="ECO:0000256" key="4">
    <source>
        <dbReference type="ARBA" id="ARBA00022741"/>
    </source>
</evidence>
<dbReference type="InterPro" id="IPR009080">
    <property type="entry name" value="tRNAsynth_Ia_anticodon-bd"/>
</dbReference>
<dbReference type="InterPro" id="IPR020825">
    <property type="entry name" value="Phe-tRNA_synthase-like_B3/B4"/>
</dbReference>
<dbReference type="InterPro" id="IPR008909">
    <property type="entry name" value="DALR_anticod-bd"/>
</dbReference>
<organism evidence="13 14">
    <name type="scientific">Candidatus Shapirobacteria bacterium CG_4_10_14_0_2_um_filter_40_12</name>
    <dbReference type="NCBI Taxonomy" id="1974871"/>
    <lineage>
        <taxon>Bacteria</taxon>
        <taxon>Candidatus Shapironibacteriota</taxon>
    </lineage>
</organism>
<dbReference type="Gene3D" id="1.10.730.10">
    <property type="entry name" value="Isoleucyl-tRNA Synthetase, Domain 1"/>
    <property type="match status" value="1"/>
</dbReference>
<evidence type="ECO:0000256" key="8">
    <source>
        <dbReference type="ARBA" id="ARBA00049339"/>
    </source>
</evidence>
<comment type="similarity">
    <text evidence="1 10">Belongs to the class-I aminoacyl-tRNA synthetase family.</text>
</comment>
<feature type="domain" description="DALR anticodon binding" evidence="11">
    <location>
        <begin position="658"/>
        <end position="770"/>
    </location>
</feature>
<evidence type="ECO:0000313" key="13">
    <source>
        <dbReference type="EMBL" id="PIZ57924.1"/>
    </source>
</evidence>
<dbReference type="CDD" id="cd00671">
    <property type="entry name" value="ArgRS_core"/>
    <property type="match status" value="1"/>
</dbReference>
<dbReference type="Gene3D" id="3.50.40.10">
    <property type="entry name" value="Phenylalanyl-trna Synthetase, Chain B, domain 3"/>
    <property type="match status" value="1"/>
</dbReference>
<dbReference type="GO" id="GO:0003723">
    <property type="term" value="F:RNA binding"/>
    <property type="evidence" value="ECO:0007669"/>
    <property type="project" value="InterPro"/>
</dbReference>
<dbReference type="GO" id="GO:0006420">
    <property type="term" value="P:arginyl-tRNA aminoacylation"/>
    <property type="evidence" value="ECO:0007669"/>
    <property type="project" value="UniProtKB-UniRule"/>
</dbReference>
<evidence type="ECO:0000256" key="2">
    <source>
        <dbReference type="ARBA" id="ARBA00012837"/>
    </source>
</evidence>
<evidence type="ECO:0000256" key="10">
    <source>
        <dbReference type="RuleBase" id="RU363038"/>
    </source>
</evidence>
<reference evidence="14" key="1">
    <citation type="submission" date="2017-09" db="EMBL/GenBank/DDBJ databases">
        <title>Depth-based differentiation of microbial function through sediment-hosted aquifers and enrichment of novel symbionts in the deep terrestrial subsurface.</title>
        <authorList>
            <person name="Probst A.J."/>
            <person name="Ladd B."/>
            <person name="Jarett J.K."/>
            <person name="Geller-Mcgrath D.E."/>
            <person name="Sieber C.M.K."/>
            <person name="Emerson J.B."/>
            <person name="Anantharaman K."/>
            <person name="Thomas B.C."/>
            <person name="Malmstrom R."/>
            <person name="Stieglmeier M."/>
            <person name="Klingl A."/>
            <person name="Woyke T."/>
            <person name="Ryan C.M."/>
            <person name="Banfield J.F."/>
        </authorList>
    </citation>
    <scope>NUCLEOTIDE SEQUENCE [LARGE SCALE GENOMIC DNA]</scope>
</reference>
<dbReference type="PANTHER" id="PTHR11956:SF5">
    <property type="entry name" value="ARGININE--TRNA LIGASE, CYTOPLASMIC"/>
    <property type="match status" value="1"/>
</dbReference>
<evidence type="ECO:0000259" key="11">
    <source>
        <dbReference type="SMART" id="SM00836"/>
    </source>
</evidence>
<evidence type="ECO:0000256" key="5">
    <source>
        <dbReference type="ARBA" id="ARBA00022840"/>
    </source>
</evidence>
<dbReference type="InterPro" id="IPR005146">
    <property type="entry name" value="B3/B4_tRNA-bd"/>
</dbReference>
<sequence length="770" mass="87618">MKFKVDDAVFDKFPTMVEVVPIIYGFDANKYREESAKFLNNIENEFLKNTQKNTWKNDKRVIDYRRVFKDFGAVEGAEPSHVALTKRLLEGSKLPDINSIVNIYNAFSIKYLTPFGGENLDQACGDLTLTLAKGGERWIAIGGTKSKPAFAGELIWRDDLDVTCRSWNWRQCERTKLILESKNGYFVMDGFESNKEKLLKIAKEFVGYVTENLGGNDVILILDKNNPEAEIDFESKKLSDFEVKKIERKAVEKKYYFLAKIIHDKAGVPITHPAENFGDFAVRGNVDVTGLDIIEKVDKVAGFTNMWIKPGALIKEAEKILNGEFRKELKEKGRGKTMVIDYSAPNIAKPFGIGHLRSTNIGQALYNIYQNLGWSCIGDNHLGDWGTQFGKMITAIKHWGVETSIEGLEKLYVKFHDEAEKNKTLEDEARVWFAKLETGDSEAKKIWQECVDISLVEFNRVYEMLGVTIDNAYGEAFYLPMLTEVISEMKAKGLTKESEGALIVELEGLLPAMLLKSDGATTYFTRDMATVKFRKEKWNPDLVIYEVGSEQNLYFKQVFAAAKLMGWGDSFVHIGHGLIRRKEGKFSTRKGDTIHLAEVIETAKKQAKLIAPANTEVEIEAVAIGAIKFNDLAADPKRDIIFDWDKVMSMEGNSGPYLQYTYARCRSVLAKAKTNYEFQITNYEFNEEEKALLRYFYQYGEKLVEAAERFCPAVLAEYLLNLARKYNEFYGKHRIIGESEESQRLFLTEVTAKIIKDGLTILGIRTLEKM</sequence>
<accession>A0A2M7TRG8</accession>
<gene>
    <name evidence="13" type="primary">argS</name>
    <name evidence="13" type="ORF">COY20_04470</name>
</gene>
<evidence type="ECO:0000256" key="3">
    <source>
        <dbReference type="ARBA" id="ARBA00022598"/>
    </source>
</evidence>
<dbReference type="SUPFAM" id="SSF52374">
    <property type="entry name" value="Nucleotidylyl transferase"/>
    <property type="match status" value="1"/>
</dbReference>
<dbReference type="SMART" id="SM00836">
    <property type="entry name" value="DALR_1"/>
    <property type="match status" value="1"/>
</dbReference>
<dbReference type="Gene3D" id="3.40.50.620">
    <property type="entry name" value="HUPs"/>
    <property type="match status" value="1"/>
</dbReference>
<dbReference type="GO" id="GO:0004826">
    <property type="term" value="F:phenylalanine-tRNA ligase activity"/>
    <property type="evidence" value="ECO:0007669"/>
    <property type="project" value="InterPro"/>
</dbReference>
<keyword evidence="6 10" id="KW-0648">Protein biosynthesis</keyword>
<keyword evidence="7 10" id="KW-0030">Aminoacyl-tRNA synthetase</keyword>
<dbReference type="Pfam" id="PF00750">
    <property type="entry name" value="tRNA-synt_1d"/>
    <property type="match status" value="1"/>
</dbReference>
<dbReference type="SMART" id="SM00873">
    <property type="entry name" value="B3_4"/>
    <property type="match status" value="1"/>
</dbReference>
<evidence type="ECO:0000313" key="14">
    <source>
        <dbReference type="Proteomes" id="UP000229336"/>
    </source>
</evidence>
<evidence type="ECO:0000259" key="12">
    <source>
        <dbReference type="SMART" id="SM00873"/>
    </source>
</evidence>
<evidence type="ECO:0000256" key="1">
    <source>
        <dbReference type="ARBA" id="ARBA00005594"/>
    </source>
</evidence>
<dbReference type="InterPro" id="IPR035684">
    <property type="entry name" value="ArgRS_core"/>
</dbReference>
<dbReference type="EMBL" id="PFNX01000082">
    <property type="protein sequence ID" value="PIZ57924.1"/>
    <property type="molecule type" value="Genomic_DNA"/>
</dbReference>
<protein>
    <recommendedName>
        <fullName evidence="2 9">Arginine--tRNA ligase</fullName>
        <ecNumber evidence="2 9">6.1.1.19</ecNumber>
    </recommendedName>
</protein>